<accession>A0A7R6PNC9</accession>
<keyword evidence="4" id="KW-0472">Membrane</keyword>
<keyword evidence="7" id="KW-1185">Reference proteome</keyword>
<reference evidence="6 7" key="1">
    <citation type="journal article" date="2012" name="Extremophiles">
        <title>Thermotomaculum hydrothermale gen. nov., sp. nov., a novel heterotrophic thermophile within the phylum Acidobacteria from a deep-sea hydrothermal vent chimney in the Southern Okinawa Trough.</title>
        <authorList>
            <person name="Izumi H."/>
            <person name="Nunoura T."/>
            <person name="Miyazaki M."/>
            <person name="Mino S."/>
            <person name="Toki T."/>
            <person name="Takai K."/>
            <person name="Sako Y."/>
            <person name="Sawabe T."/>
            <person name="Nakagawa S."/>
        </authorList>
    </citation>
    <scope>NUCLEOTIDE SEQUENCE [LARGE SCALE GENOMIC DNA]</scope>
    <source>
        <strain evidence="6 7">AC55</strain>
    </source>
</reference>
<dbReference type="Gene3D" id="3.90.550.10">
    <property type="entry name" value="Spore Coat Polysaccharide Biosynthesis Protein SpsA, Chain A"/>
    <property type="match status" value="1"/>
</dbReference>
<evidence type="ECO:0000313" key="6">
    <source>
        <dbReference type="EMBL" id="BBB32256.1"/>
    </source>
</evidence>
<dbReference type="PANTHER" id="PTHR43179:SF12">
    <property type="entry name" value="GALACTOFURANOSYLTRANSFERASE GLFT2"/>
    <property type="match status" value="1"/>
</dbReference>
<keyword evidence="2" id="KW-0328">Glycosyltransferase</keyword>
<evidence type="ECO:0000256" key="2">
    <source>
        <dbReference type="ARBA" id="ARBA00022676"/>
    </source>
</evidence>
<sequence length="340" mass="38998">MVDISVIIVNYNGEKYLPDCLNSLLNQTFKNFEIIVVDNNSQDSSRNYLKQIKNSQIKTIFLEKNSGFGAGNNIGFKHSKGKYIVILNNDAEVKDDFLENIIKPFDIDEEIGMVAPLILFKFNPDTIDKAGGHLVYFDGLNRGRGCQEKLSEKYLKPGYVLIPDGCAACFKREVIEKYDFFDEDFFLYGEDTDLGLRYVRAGVKCYYQPDAVVYHMHSATAGEYSRLKAYYVERNRVFVLIKNFPIVCVLLSPFFTLIRYFFQALSVFVKKGSAGEFTKEYSAFELLKILLKANIDSLKLLPVFWGKRRDLKSKVKINGIGFCKKILNFFLSPVELAFKK</sequence>
<gene>
    <name evidence="6" type="ORF">TTHT_0684</name>
</gene>
<dbReference type="PANTHER" id="PTHR43179">
    <property type="entry name" value="RHAMNOSYLTRANSFERASE WBBL"/>
    <property type="match status" value="1"/>
</dbReference>
<organism evidence="6 7">
    <name type="scientific">Thermotomaculum hydrothermale</name>
    <dbReference type="NCBI Taxonomy" id="981385"/>
    <lineage>
        <taxon>Bacteria</taxon>
        <taxon>Pseudomonadati</taxon>
        <taxon>Acidobacteriota</taxon>
        <taxon>Holophagae</taxon>
        <taxon>Thermotomaculales</taxon>
        <taxon>Thermotomaculaceae</taxon>
        <taxon>Thermotomaculum</taxon>
    </lineage>
</organism>
<protein>
    <submittedName>
        <fullName evidence="6">Glycosyl transferase family 2</fullName>
    </submittedName>
</protein>
<feature type="transmembrane region" description="Helical" evidence="4">
    <location>
        <begin position="244"/>
        <end position="262"/>
    </location>
</feature>
<evidence type="ECO:0000313" key="7">
    <source>
        <dbReference type="Proteomes" id="UP000595564"/>
    </source>
</evidence>
<keyword evidence="4" id="KW-1133">Transmembrane helix</keyword>
<dbReference type="KEGG" id="thyd:TTHT_0684"/>
<evidence type="ECO:0000256" key="3">
    <source>
        <dbReference type="ARBA" id="ARBA00022679"/>
    </source>
</evidence>
<dbReference type="AlphaFoldDB" id="A0A7R6PNC9"/>
<name>A0A7R6PNC9_9BACT</name>
<keyword evidence="4" id="KW-0812">Transmembrane</keyword>
<dbReference type="SUPFAM" id="SSF53448">
    <property type="entry name" value="Nucleotide-diphospho-sugar transferases"/>
    <property type="match status" value="1"/>
</dbReference>
<keyword evidence="3 6" id="KW-0808">Transferase</keyword>
<evidence type="ECO:0000256" key="4">
    <source>
        <dbReference type="SAM" id="Phobius"/>
    </source>
</evidence>
<dbReference type="CDD" id="cd04186">
    <property type="entry name" value="GT_2_like_c"/>
    <property type="match status" value="1"/>
</dbReference>
<feature type="domain" description="Glycosyltransferase 2-like" evidence="5">
    <location>
        <begin position="5"/>
        <end position="176"/>
    </location>
</feature>
<comment type="similarity">
    <text evidence="1">Belongs to the glycosyltransferase 2 family.</text>
</comment>
<evidence type="ECO:0000256" key="1">
    <source>
        <dbReference type="ARBA" id="ARBA00006739"/>
    </source>
</evidence>
<dbReference type="Pfam" id="PF00535">
    <property type="entry name" value="Glycos_transf_2"/>
    <property type="match status" value="1"/>
</dbReference>
<dbReference type="EMBL" id="AP017470">
    <property type="protein sequence ID" value="BBB32256.1"/>
    <property type="molecule type" value="Genomic_DNA"/>
</dbReference>
<dbReference type="GO" id="GO:0016757">
    <property type="term" value="F:glycosyltransferase activity"/>
    <property type="evidence" value="ECO:0007669"/>
    <property type="project" value="UniProtKB-KW"/>
</dbReference>
<dbReference type="Proteomes" id="UP000595564">
    <property type="component" value="Chromosome"/>
</dbReference>
<dbReference type="RefSeq" id="WP_201328600.1">
    <property type="nucleotide sequence ID" value="NZ_AP017470.1"/>
</dbReference>
<evidence type="ECO:0000259" key="5">
    <source>
        <dbReference type="Pfam" id="PF00535"/>
    </source>
</evidence>
<dbReference type="InterPro" id="IPR029044">
    <property type="entry name" value="Nucleotide-diphossugar_trans"/>
</dbReference>
<proteinExistence type="inferred from homology"/>
<dbReference type="InterPro" id="IPR001173">
    <property type="entry name" value="Glyco_trans_2-like"/>
</dbReference>